<dbReference type="InterPro" id="IPR036638">
    <property type="entry name" value="HLH_DNA-bd_sf"/>
</dbReference>
<dbReference type="GO" id="GO:0003677">
    <property type="term" value="F:DNA binding"/>
    <property type="evidence" value="ECO:0007669"/>
    <property type="project" value="UniProtKB-KW"/>
</dbReference>
<dbReference type="PROSITE" id="PS50888">
    <property type="entry name" value="BHLH"/>
    <property type="match status" value="1"/>
</dbReference>
<dbReference type="Proteomes" id="UP000694569">
    <property type="component" value="Unplaced"/>
</dbReference>
<evidence type="ECO:0000259" key="4">
    <source>
        <dbReference type="PROSITE" id="PS50888"/>
    </source>
</evidence>
<evidence type="ECO:0000256" key="3">
    <source>
        <dbReference type="SAM" id="MobiDB-lite"/>
    </source>
</evidence>
<feature type="region of interest" description="Disordered" evidence="3">
    <location>
        <begin position="266"/>
        <end position="344"/>
    </location>
</feature>
<evidence type="ECO:0000256" key="1">
    <source>
        <dbReference type="ARBA" id="ARBA00023125"/>
    </source>
</evidence>
<feature type="coiled-coil region" evidence="2">
    <location>
        <begin position="541"/>
        <end position="568"/>
    </location>
</feature>
<protein>
    <recommendedName>
        <fullName evidence="4">BHLH domain-containing protein</fullName>
    </recommendedName>
</protein>
<dbReference type="InterPro" id="IPR050433">
    <property type="entry name" value="Myc_transcription_factors"/>
</dbReference>
<feature type="compositionally biased region" description="Polar residues" evidence="3">
    <location>
        <begin position="128"/>
        <end position="137"/>
    </location>
</feature>
<feature type="compositionally biased region" description="Basic and acidic residues" evidence="3">
    <location>
        <begin position="228"/>
        <end position="238"/>
    </location>
</feature>
<dbReference type="Pfam" id="PF01056">
    <property type="entry name" value="Myc_N"/>
    <property type="match status" value="1"/>
</dbReference>
<dbReference type="Ensembl" id="ENSLLET00000028828.1">
    <property type="protein sequence ID" value="ENSLLEP00000027741.1"/>
    <property type="gene ID" value="ENSLLEG00000017613.1"/>
</dbReference>
<evidence type="ECO:0000313" key="6">
    <source>
        <dbReference type="Proteomes" id="UP000694569"/>
    </source>
</evidence>
<feature type="region of interest" description="Disordered" evidence="3">
    <location>
        <begin position="445"/>
        <end position="479"/>
    </location>
</feature>
<organism evidence="5 6">
    <name type="scientific">Leptobrachium leishanense</name>
    <name type="common">Leishan spiny toad</name>
    <dbReference type="NCBI Taxonomy" id="445787"/>
    <lineage>
        <taxon>Eukaryota</taxon>
        <taxon>Metazoa</taxon>
        <taxon>Chordata</taxon>
        <taxon>Craniata</taxon>
        <taxon>Vertebrata</taxon>
        <taxon>Euteleostomi</taxon>
        <taxon>Amphibia</taxon>
        <taxon>Batrachia</taxon>
        <taxon>Anura</taxon>
        <taxon>Pelobatoidea</taxon>
        <taxon>Megophryidae</taxon>
        <taxon>Leptobrachium</taxon>
    </lineage>
</organism>
<dbReference type="OrthoDB" id="5964374at2759"/>
<dbReference type="GO" id="GO:0046983">
    <property type="term" value="F:protein dimerization activity"/>
    <property type="evidence" value="ECO:0007669"/>
    <property type="project" value="InterPro"/>
</dbReference>
<dbReference type="PRINTS" id="PR00044">
    <property type="entry name" value="LEUZIPPRMYC"/>
</dbReference>
<feature type="region of interest" description="Disordered" evidence="3">
    <location>
        <begin position="127"/>
        <end position="164"/>
    </location>
</feature>
<evidence type="ECO:0000256" key="2">
    <source>
        <dbReference type="SAM" id="Coils"/>
    </source>
</evidence>
<accession>A0A8C5PUL8</accession>
<keyword evidence="1" id="KW-0238">DNA-binding</keyword>
<dbReference type="Pfam" id="PF00010">
    <property type="entry name" value="HLH"/>
    <property type="match status" value="1"/>
</dbReference>
<feature type="domain" description="BHLH" evidence="4">
    <location>
        <begin position="492"/>
        <end position="544"/>
    </location>
</feature>
<proteinExistence type="predicted"/>
<keyword evidence="2" id="KW-0175">Coiled coil</keyword>
<dbReference type="AlphaFoldDB" id="A0A8C5PUL8"/>
<dbReference type="FunFam" id="4.10.280.10:FF:000019">
    <property type="entry name" value="Myc proto-oncogene protein"/>
    <property type="match status" value="1"/>
</dbReference>
<name>A0A8C5PUL8_9ANUR</name>
<dbReference type="Gene3D" id="4.10.280.10">
    <property type="entry name" value="Helix-loop-helix DNA-binding domain"/>
    <property type="match status" value="1"/>
</dbReference>
<dbReference type="GeneTree" id="ENSGT00940000158432"/>
<dbReference type="SMART" id="SM00353">
    <property type="entry name" value="HLH"/>
    <property type="match status" value="1"/>
</dbReference>
<dbReference type="SUPFAM" id="SSF47459">
    <property type="entry name" value="HLH, helix-loop-helix DNA-binding domain"/>
    <property type="match status" value="1"/>
</dbReference>
<dbReference type="InterPro" id="IPR002418">
    <property type="entry name" value="Tscrpt_reg_Myc"/>
</dbReference>
<dbReference type="InterPro" id="IPR012682">
    <property type="entry name" value="Tscrpt_reg_Myc_N"/>
</dbReference>
<reference evidence="5" key="1">
    <citation type="submission" date="2025-08" db="UniProtKB">
        <authorList>
            <consortium name="Ensembl"/>
        </authorList>
    </citation>
    <scope>IDENTIFICATION</scope>
</reference>
<dbReference type="PANTHER" id="PTHR45851">
    <property type="entry name" value="MYC PROTO-ONCOGENE"/>
    <property type="match status" value="1"/>
</dbReference>
<evidence type="ECO:0000313" key="5">
    <source>
        <dbReference type="Ensembl" id="ENSLLEP00000027741.1"/>
    </source>
</evidence>
<feature type="compositionally biased region" description="Polar residues" evidence="3">
    <location>
        <begin position="184"/>
        <end position="207"/>
    </location>
</feature>
<dbReference type="InterPro" id="IPR011598">
    <property type="entry name" value="bHLH_dom"/>
</dbReference>
<keyword evidence="6" id="KW-1185">Reference proteome</keyword>
<dbReference type="GO" id="GO:0003700">
    <property type="term" value="F:DNA-binding transcription factor activity"/>
    <property type="evidence" value="ECO:0007669"/>
    <property type="project" value="InterPro"/>
</dbReference>
<reference evidence="5" key="2">
    <citation type="submission" date="2025-09" db="UniProtKB">
        <authorList>
            <consortium name="Ensembl"/>
        </authorList>
    </citation>
    <scope>IDENTIFICATION</scope>
</reference>
<feature type="region of interest" description="Disordered" evidence="3">
    <location>
        <begin position="184"/>
        <end position="240"/>
    </location>
</feature>
<sequence length="575" mass="63003">MSGDGSRYSEREFEALQPLFYPDDEEEEVSLRSPDSVPLGEDMWKKFELFPSPPTSPSQEWLFPGQVPAMYARLPIGRDPLDWASDLLLMCPETDLSDDEDPGVQRATETHLPPWNLESVIIQDCMWNGSSPKQNPDGTEKEEEAAGAPVSAPPRPAGAPSAMEEDPAMRCVDPTILFPFPVNNEKTSGASRSITPSSPGTSVTMTTAVPVRSRSPPRPDEEESEVAEEVHITVKKNPESSNKLVTSVRIAMRPKNAESTKINLMHGEGAPSHQQPYAAPSPSVTTEVGAPPPKKPKDEAPRPLASTMPRLVRSSSCQGNLMHGKGTPAQPQRHYEAPSPSVKGEVVAPLPKKPTDAAPHLLLRTMPRLVKSSSCQIIQMPENPAAQQQPYEALSPSVETKVVAPRPKEPKEEAPRQLMRIVPPQLKICNLQGDVILEISNPAPQQGPYAASSPTADVAQSAKRPKTKAAGSRGGGGGQRSALENCIFSILQQKILHNTLERQRRHDMRASFITLRNHVPGLVRQDNVPKVVILTKATNYIHSLNAEEQRLLEEKRALEKKRQQLLQEIEKARPG</sequence>